<keyword evidence="2" id="KW-0677">Repeat</keyword>
<feature type="domain" description="Protein kinase" evidence="10">
    <location>
        <begin position="209"/>
        <end position="540"/>
    </location>
</feature>
<feature type="domain" description="Helicase C-terminal" evidence="12">
    <location>
        <begin position="2440"/>
        <end position="2596"/>
    </location>
</feature>
<dbReference type="InterPro" id="IPR027417">
    <property type="entry name" value="P-loop_NTPase"/>
</dbReference>
<keyword evidence="8" id="KW-0539">Nucleus</keyword>
<dbReference type="Gene3D" id="3.40.50.300">
    <property type="entry name" value="P-loop containing nucleotide triphosphate hydrolases"/>
    <property type="match status" value="1"/>
</dbReference>
<evidence type="ECO:0000259" key="12">
    <source>
        <dbReference type="PROSITE" id="PS51194"/>
    </source>
</evidence>
<dbReference type="InterPro" id="IPR044078">
    <property type="entry name" value="Mot1_ATP-bd"/>
</dbReference>
<dbReference type="InterPro" id="IPR000719">
    <property type="entry name" value="Prot_kinase_dom"/>
</dbReference>
<dbReference type="SUPFAM" id="SSF48371">
    <property type="entry name" value="ARM repeat"/>
    <property type="match status" value="1"/>
</dbReference>
<evidence type="ECO:0000313" key="13">
    <source>
        <dbReference type="EMBL" id="KAK4490874.1"/>
    </source>
</evidence>
<dbReference type="InterPro" id="IPR016024">
    <property type="entry name" value="ARM-type_fold"/>
</dbReference>
<dbReference type="Gene3D" id="1.25.10.10">
    <property type="entry name" value="Leucine-rich Repeat Variant"/>
    <property type="match status" value="3"/>
</dbReference>
<evidence type="ECO:0000256" key="5">
    <source>
        <dbReference type="ARBA" id="ARBA00022806"/>
    </source>
</evidence>
<dbReference type="InterPro" id="IPR001650">
    <property type="entry name" value="Helicase_C-like"/>
</dbReference>
<dbReference type="InterPro" id="IPR000330">
    <property type="entry name" value="SNF2_N"/>
</dbReference>
<dbReference type="InterPro" id="IPR014001">
    <property type="entry name" value="Helicase_ATP-bd"/>
</dbReference>
<gene>
    <name evidence="13" type="ORF">RD792_001589</name>
</gene>
<dbReference type="InterPro" id="IPR011009">
    <property type="entry name" value="Kinase-like_dom_sf"/>
</dbReference>
<dbReference type="SMART" id="SM00490">
    <property type="entry name" value="HELICc"/>
    <property type="match status" value="1"/>
</dbReference>
<dbReference type="Pfam" id="PF03109">
    <property type="entry name" value="ABC1"/>
    <property type="match status" value="1"/>
</dbReference>
<evidence type="ECO:0000256" key="2">
    <source>
        <dbReference type="ARBA" id="ARBA00022737"/>
    </source>
</evidence>
<keyword evidence="7" id="KW-0238">DNA-binding</keyword>
<proteinExistence type="predicted"/>
<dbReference type="PANTHER" id="PTHR36498">
    <property type="entry name" value="TATA-BINDING PROTEIN-ASSOCIATED FACTOR 172"/>
    <property type="match status" value="1"/>
</dbReference>
<dbReference type="SUPFAM" id="SSF52540">
    <property type="entry name" value="P-loop containing nucleoside triphosphate hydrolases"/>
    <property type="match status" value="2"/>
</dbReference>
<evidence type="ECO:0000256" key="9">
    <source>
        <dbReference type="SAM" id="MobiDB-lite"/>
    </source>
</evidence>
<name>A0ABR0DP63_9LAMI</name>
<evidence type="ECO:0000313" key="14">
    <source>
        <dbReference type="Proteomes" id="UP001291926"/>
    </source>
</evidence>
<dbReference type="InterPro" id="IPR022707">
    <property type="entry name" value="Mot1_central_dom"/>
</dbReference>
<evidence type="ECO:0000256" key="6">
    <source>
        <dbReference type="ARBA" id="ARBA00022840"/>
    </source>
</evidence>
<evidence type="ECO:0000256" key="7">
    <source>
        <dbReference type="ARBA" id="ARBA00023125"/>
    </source>
</evidence>
<evidence type="ECO:0000259" key="11">
    <source>
        <dbReference type="PROSITE" id="PS51192"/>
    </source>
</evidence>
<dbReference type="InterPro" id="IPR044972">
    <property type="entry name" value="Mot1"/>
</dbReference>
<dbReference type="Gene3D" id="3.40.50.10810">
    <property type="entry name" value="Tandem AAA-ATPase domain"/>
    <property type="match status" value="1"/>
</dbReference>
<dbReference type="InterPro" id="IPR011989">
    <property type="entry name" value="ARM-like"/>
</dbReference>
<keyword evidence="6" id="KW-0067">ATP-binding</keyword>
<keyword evidence="5" id="KW-0347">Helicase</keyword>
<keyword evidence="4" id="KW-0378">Hydrolase</keyword>
<dbReference type="PROSITE" id="PS51192">
    <property type="entry name" value="HELICASE_ATP_BIND_1"/>
    <property type="match status" value="1"/>
</dbReference>
<protein>
    <recommendedName>
        <fullName evidence="15">Protein kinase domain-containing protein</fullName>
    </recommendedName>
</protein>
<dbReference type="SUPFAM" id="SSF56112">
    <property type="entry name" value="Protein kinase-like (PK-like)"/>
    <property type="match status" value="1"/>
</dbReference>
<keyword evidence="3" id="KW-0547">Nucleotide-binding</keyword>
<feature type="region of interest" description="Disordered" evidence="9">
    <location>
        <begin position="844"/>
        <end position="901"/>
    </location>
</feature>
<dbReference type="PROSITE" id="PS51194">
    <property type="entry name" value="HELICASE_CTER"/>
    <property type="match status" value="1"/>
</dbReference>
<dbReference type="InterPro" id="IPR004147">
    <property type="entry name" value="ABC1_dom"/>
</dbReference>
<sequence>MVSICSSCLCVSSCSPSSSSPLPVINYPKRHSNYSAKTKSRIQPRIRAQKSDSSLAQLEKPLSSTSNSALDQLDIERGVCVPFRKYTPESVRNKVLESRGAILSLIGRGVEIVWNLGFYWSTLMYDNYVGRDEEVVPFRARQLRNLLCDLGPSFIKAGQVLANRPDIIREDYMNELCILQDDVPSFPNQVAFDIIEEELGQPLEAVFSKISSETIAAASLGQVYRATLRVSGEDVAIKVQRPGIEPIIYRDLFLFRTLASFLNGFSLQKLGCNAELIVDEFGEKLLEELDYTLEARNIEDFLENFKDDPTVKIPRVYKQLCGPRVLVMEWIDGIRCTDPQAIKDGGIDVNGFLTVGVSAALRQLLEFGLFHGDPHPGNIFAMRDGRIAYVDFGNVAVLSEQNKQILIDAVVHAVNEDYTEMANDFTRLGFLASGTDVSPIVPALEAIWQNSVGKGLSDFNFRSVTGKFNQLVYNYPIRIPERFSLVIRSLLTQEGICFTLQRDFKFLEVAYPYVAKRLLTDPNPALRERLIQVLFKDGVFQWKRLENLIVLAKENVAMLSTNPALQKNDIQRSRDLLFQRKLDLTDTIKDGARLFLIDEGIRRKLLLALTEDSKLHIQELVDVYRLLEDQIDVPSVALQVAQAGSTQATRFSAARQIGEIAKSHPQDLNALLSKVSQYLRSKKWDTRVAAAHAVGAIAENVKHTSLTELSSCVEVKMLEAGIPATFDDVVTWPNFHTRNLAGTSFRSFDLNKVLEFGALVASGGQEYDIAIDNLKNPKERLARQKQNLRRRLGLDMCEQFMDVNDVIRDEDLIEHKINFSGNIFASQHFSSKPLHNIQQLVTSMVPTSRSRRPSARELNLLKRKAKNSSKDHSKGWSKDGDAEVTQSHDMVSPKNISLDSSGSFKQLTDTVSDDDSFENDGDGGWPFHSFVEQLLIDVFDPVWEVRHGSIMALREILTYQGGSAEILMPEVSCTAGSVSHLNDNNSESSVKREREIDLNLQVPQDESEPILKRTKIEDAPCSVINSRDGDLDVCMKIEDDGGHIPMPANGEIDVSFVKVEPQFDLGSAYHFSNDVTETLGNSGDNGSIEKRNMLNNLSQKSELMNLVKEARTSWLRNCEFLQDCAIRFLCVLSLDRFGDYISDQVVAPVRETCAQALGAVLKYMHPALVQETLNILLQMQRRPEWEIRHGSLLGIKYLVAVRQELLHGLLGSVLPACKTGLEDPDDDVRAVAAEALIPTSAAIVSLKGPLLHSIIMLLWDILLDLDDLSPSTSSVMNLLAEIYSHEEMIPKTLGTLGSTDKLELDLNEVGHMDDLEEGTSSLENPYMLSTLAPRLWPFMRHSITSVRLSAIRTLERLLEAGHRRSIADESSSFWPSFIVGDTLRIVFQNLLLESNEEILQCSESVWNLLVKCLVDDLETAAKLYFSSWIELASTPYGSTLEVTKMFWPVALPRKSHFKAAAKMRAVKLESENQTYKAIESTESTPADQNGDASANSAKIVVGADLDISVTYTRVVTATALGVMASKLKGPSLQYVVDPLWKGLTSLSGVQRQVVSMVLISWFKEMRDFSKSDEVINGISSDFRHCLLDLLACSNPAFPTKDKLLPYAELSRTYSKMRGEASQLYNATEASGLYQDLMSSIDLDVENLTTDDAVNFASQLAFMDNGNSGLESDGMNLVEELESLKQRLLTTAGYLKCVQNNLHLTVSALLAAAVVWMSELPAKLNPVILPIMASIKREQEEILQNKAAESLAELIHHCIERKPGPNDKLIKNLCTLACMDPSETPQAGVLSSVEIIEDQDLLSFGSSSTRPKSKVHVFSSGEDRARVEGFISRRGSELALKYLCIKFGGSLFDKLPKIWHCLVEVLKPCNLEGLTEEDEKLIDQAIYSIKDPQILINNIQVVRSIAPLLEVSLRPKLLTLLPCIFRCVRHSHIAVRLSASRCITAMAKSMTLDVMGAVIENVVPMLGDMASVHARQGAGMLVSLLVQGLGLELVPYAPLLVVPLLRCMSDCDHSVRQSVTHSFAVLVPLLPLARGMSLPAGLTEHLSRNQEDAKFLEQLVDNSHIDDYKLPLELKVTLRRYQQEGINWLSFLKRFNLHGILCDDMGLGKTLQASAIVASDIAEHMGAEKSEDLPPSLIICPSTLVGHWVYEIEKFIDPSLLTTLQYIGSAQERSSLRTQFDKHNVIVTSYDVVRKDIDHLKQFFWNYCILDEGHIIKNSKSKVTSAVKQLKAQHRLILSGTPIQNNVLDLWSLFDFLMPGFLGTERQFQATYGKPLLASRDPKCSAKDAEAGVLAMEALHKQVMPFLLRRTKDEVLSDLPEKIIQDRYCDLSPMQLKLYDKFSGSHVRQEISSMVKINEDTGGTPKASTHVFQALQYLLKLCSHPLLVLGERIPEHLMPLLSELVPANSDIVSELHRIHHSPKLVALQEIMEECGIGVDASGSEGTIAVGQHRVLIFAQHKALLDIIEKDLFHTHMKNVTYLRLDGSVETEKRFEIVKAFNSDPTIDALLLTTHVGGLGLNLTSADTLVFMEHDWNPMRDHQAMDRAHRLGQKKVVNVHRLIMRGTLEEKVMSLQKFKVSIANAVINADNASMNTMNTDQLLDLFTSAEGKKGAKMSISSNDSDVDTKLPGRGKGLKAILGGLEDLWDQSQYTEEYNLNQFLAKLNG</sequence>
<dbReference type="Proteomes" id="UP001291926">
    <property type="component" value="Unassembled WGS sequence"/>
</dbReference>
<evidence type="ECO:0000256" key="1">
    <source>
        <dbReference type="ARBA" id="ARBA00004123"/>
    </source>
</evidence>
<dbReference type="InterPro" id="IPR049730">
    <property type="entry name" value="SNF2/RAD54-like_C"/>
</dbReference>
<dbReference type="EMBL" id="JAYDYQ010001087">
    <property type="protein sequence ID" value="KAK4490874.1"/>
    <property type="molecule type" value="Genomic_DNA"/>
</dbReference>
<dbReference type="Gene3D" id="1.10.510.10">
    <property type="entry name" value="Transferase(Phosphotransferase) domain 1"/>
    <property type="match status" value="1"/>
</dbReference>
<evidence type="ECO:0000256" key="8">
    <source>
        <dbReference type="ARBA" id="ARBA00023242"/>
    </source>
</evidence>
<evidence type="ECO:0000259" key="10">
    <source>
        <dbReference type="PROSITE" id="PS50011"/>
    </source>
</evidence>
<dbReference type="Pfam" id="PF00271">
    <property type="entry name" value="Helicase_C"/>
    <property type="match status" value="1"/>
</dbReference>
<feature type="compositionally biased region" description="Basic and acidic residues" evidence="9">
    <location>
        <begin position="868"/>
        <end position="881"/>
    </location>
</feature>
<dbReference type="InterPro" id="IPR038718">
    <property type="entry name" value="SNF2-like_sf"/>
</dbReference>
<feature type="compositionally biased region" description="Polar residues" evidence="9">
    <location>
        <begin position="884"/>
        <end position="901"/>
    </location>
</feature>
<dbReference type="Pfam" id="PF12054">
    <property type="entry name" value="DUF3535"/>
    <property type="match status" value="1"/>
</dbReference>
<dbReference type="PANTHER" id="PTHR36498:SF1">
    <property type="entry name" value="TATA-BINDING PROTEIN-ASSOCIATED FACTOR 172"/>
    <property type="match status" value="1"/>
</dbReference>
<dbReference type="SMART" id="SM00487">
    <property type="entry name" value="DEXDc"/>
    <property type="match status" value="1"/>
</dbReference>
<dbReference type="CDD" id="cd18793">
    <property type="entry name" value="SF2_C_SNF"/>
    <property type="match status" value="1"/>
</dbReference>
<accession>A0ABR0DP63</accession>
<keyword evidence="14" id="KW-1185">Reference proteome</keyword>
<evidence type="ECO:0008006" key="15">
    <source>
        <dbReference type="Google" id="ProtNLM"/>
    </source>
</evidence>
<feature type="domain" description="Helicase ATP-binding" evidence="11">
    <location>
        <begin position="2089"/>
        <end position="2259"/>
    </location>
</feature>
<evidence type="ECO:0000256" key="3">
    <source>
        <dbReference type="ARBA" id="ARBA00022741"/>
    </source>
</evidence>
<dbReference type="CDD" id="cd17999">
    <property type="entry name" value="DEXHc_Mot1"/>
    <property type="match status" value="1"/>
</dbReference>
<reference evidence="13 14" key="1">
    <citation type="journal article" date="2023" name="bioRxiv">
        <title>Genome report: Whole genome sequence and annotation of Penstemon davidsonii.</title>
        <authorList>
            <person name="Ostevik K.L."/>
            <person name="Alabady M."/>
            <person name="Zhang M."/>
            <person name="Rausher M.D."/>
        </authorList>
    </citation>
    <scope>NUCLEOTIDE SEQUENCE [LARGE SCALE GENOMIC DNA]</scope>
    <source>
        <strain evidence="13">DNT005</strain>
        <tissue evidence="13">Whole leaf</tissue>
    </source>
</reference>
<comment type="subcellular location">
    <subcellularLocation>
        <location evidence="1">Nucleus</location>
    </subcellularLocation>
</comment>
<organism evidence="13 14">
    <name type="scientific">Penstemon davidsonii</name>
    <dbReference type="NCBI Taxonomy" id="160366"/>
    <lineage>
        <taxon>Eukaryota</taxon>
        <taxon>Viridiplantae</taxon>
        <taxon>Streptophyta</taxon>
        <taxon>Embryophyta</taxon>
        <taxon>Tracheophyta</taxon>
        <taxon>Spermatophyta</taxon>
        <taxon>Magnoliopsida</taxon>
        <taxon>eudicotyledons</taxon>
        <taxon>Gunneridae</taxon>
        <taxon>Pentapetalae</taxon>
        <taxon>asterids</taxon>
        <taxon>lamiids</taxon>
        <taxon>Lamiales</taxon>
        <taxon>Plantaginaceae</taxon>
        <taxon>Cheloneae</taxon>
        <taxon>Penstemon</taxon>
    </lineage>
</organism>
<dbReference type="CDD" id="cd05121">
    <property type="entry name" value="ABC1_ADCK3-like"/>
    <property type="match status" value="1"/>
</dbReference>
<comment type="caution">
    <text evidence="13">The sequence shown here is derived from an EMBL/GenBank/DDBJ whole genome shotgun (WGS) entry which is preliminary data.</text>
</comment>
<dbReference type="Pfam" id="PF00176">
    <property type="entry name" value="SNF2-rel_dom"/>
    <property type="match status" value="1"/>
</dbReference>
<evidence type="ECO:0000256" key="4">
    <source>
        <dbReference type="ARBA" id="ARBA00022801"/>
    </source>
</evidence>
<dbReference type="PROSITE" id="PS50011">
    <property type="entry name" value="PROTEIN_KINASE_DOM"/>
    <property type="match status" value="1"/>
</dbReference>